<evidence type="ECO:0000256" key="5">
    <source>
        <dbReference type="ARBA" id="ARBA00023136"/>
    </source>
</evidence>
<dbReference type="GO" id="GO:0016020">
    <property type="term" value="C:membrane"/>
    <property type="evidence" value="ECO:0007669"/>
    <property type="project" value="UniProtKB-SubCell"/>
</dbReference>
<evidence type="ECO:0000256" key="6">
    <source>
        <dbReference type="SAM" id="Phobius"/>
    </source>
</evidence>
<dbReference type="AlphaFoldDB" id="A0A1D2VRG6"/>
<evidence type="ECO:0000256" key="4">
    <source>
        <dbReference type="ARBA" id="ARBA00022989"/>
    </source>
</evidence>
<keyword evidence="4 6" id="KW-1133">Transmembrane helix</keyword>
<dbReference type="EMBL" id="KV454475">
    <property type="protein sequence ID" value="ODV64190.1"/>
    <property type="molecule type" value="Genomic_DNA"/>
</dbReference>
<dbReference type="Pfam" id="PF04117">
    <property type="entry name" value="Mpv17_PMP22"/>
    <property type="match status" value="1"/>
</dbReference>
<feature type="non-terminal residue" evidence="7">
    <location>
        <position position="1"/>
    </location>
</feature>
<dbReference type="InParanoid" id="A0A1D2VRG6"/>
<gene>
    <name evidence="7" type="ORF">ASCRUDRAFT_18481</name>
</gene>
<feature type="transmembrane region" description="Helical" evidence="6">
    <location>
        <begin position="29"/>
        <end position="51"/>
    </location>
</feature>
<comment type="similarity">
    <text evidence="2">Belongs to the peroxisomal membrane protein PXMP2/4 family.</text>
</comment>
<evidence type="ECO:0000256" key="3">
    <source>
        <dbReference type="ARBA" id="ARBA00022692"/>
    </source>
</evidence>
<feature type="transmembrane region" description="Helical" evidence="6">
    <location>
        <begin position="63"/>
        <end position="80"/>
    </location>
</feature>
<evidence type="ECO:0000313" key="8">
    <source>
        <dbReference type="Proteomes" id="UP000095038"/>
    </source>
</evidence>
<evidence type="ECO:0000256" key="1">
    <source>
        <dbReference type="ARBA" id="ARBA00004141"/>
    </source>
</evidence>
<dbReference type="GeneID" id="30963174"/>
<keyword evidence="3 6" id="KW-0812">Transmembrane</keyword>
<evidence type="ECO:0008006" key="9">
    <source>
        <dbReference type="Google" id="ProtNLM"/>
    </source>
</evidence>
<dbReference type="InterPro" id="IPR007248">
    <property type="entry name" value="Mpv17_PMP22"/>
</dbReference>
<evidence type="ECO:0000313" key="7">
    <source>
        <dbReference type="EMBL" id="ODV64190.1"/>
    </source>
</evidence>
<dbReference type="OrthoDB" id="10267969at2759"/>
<dbReference type="RefSeq" id="XP_020050497.1">
    <property type="nucleotide sequence ID" value="XM_020189538.1"/>
</dbReference>
<dbReference type="Proteomes" id="UP000095038">
    <property type="component" value="Unassembled WGS sequence"/>
</dbReference>
<feature type="non-terminal residue" evidence="7">
    <location>
        <position position="136"/>
    </location>
</feature>
<keyword evidence="5 6" id="KW-0472">Membrane</keyword>
<evidence type="ECO:0000256" key="2">
    <source>
        <dbReference type="ARBA" id="ARBA00006824"/>
    </source>
</evidence>
<sequence length="136" mass="16038">LFGSITSTLAQSFNQIYNRKYAYNQLMKFAIWGSINGVLTCMWIDFLVFRFDNIVFRVLVDQSIGSPTFQLIYFLLSCLWDNLEIKKSFKSIFLRGLKYSYFIWPTFSCLSFMILPPEYIFPANCMVNLIWNIILS</sequence>
<proteinExistence type="inferred from homology"/>
<organism evidence="7 8">
    <name type="scientific">Ascoidea rubescens DSM 1968</name>
    <dbReference type="NCBI Taxonomy" id="1344418"/>
    <lineage>
        <taxon>Eukaryota</taxon>
        <taxon>Fungi</taxon>
        <taxon>Dikarya</taxon>
        <taxon>Ascomycota</taxon>
        <taxon>Saccharomycotina</taxon>
        <taxon>Saccharomycetes</taxon>
        <taxon>Ascoideaceae</taxon>
        <taxon>Ascoidea</taxon>
    </lineage>
</organism>
<name>A0A1D2VRG6_9ASCO</name>
<accession>A0A1D2VRG6</accession>
<feature type="transmembrane region" description="Helical" evidence="6">
    <location>
        <begin position="101"/>
        <end position="121"/>
    </location>
</feature>
<protein>
    <recommendedName>
        <fullName evidence="9">Mpv17/PMP22</fullName>
    </recommendedName>
</protein>
<keyword evidence="8" id="KW-1185">Reference proteome</keyword>
<comment type="subcellular location">
    <subcellularLocation>
        <location evidence="1">Membrane</location>
        <topology evidence="1">Multi-pass membrane protein</topology>
    </subcellularLocation>
</comment>
<reference evidence="8" key="1">
    <citation type="submission" date="2016-05" db="EMBL/GenBank/DDBJ databases">
        <title>Comparative genomics of biotechnologically important yeasts.</title>
        <authorList>
            <consortium name="DOE Joint Genome Institute"/>
            <person name="Riley R."/>
            <person name="Haridas S."/>
            <person name="Wolfe K.H."/>
            <person name="Lopes M.R."/>
            <person name="Hittinger C.T."/>
            <person name="Goker M."/>
            <person name="Salamov A."/>
            <person name="Wisecaver J."/>
            <person name="Long T.M."/>
            <person name="Aerts A.L."/>
            <person name="Barry K."/>
            <person name="Choi C."/>
            <person name="Clum A."/>
            <person name="Coughlan A.Y."/>
            <person name="Deshpande S."/>
            <person name="Douglass A.P."/>
            <person name="Hanson S.J."/>
            <person name="Klenk H.-P."/>
            <person name="Labutti K."/>
            <person name="Lapidus A."/>
            <person name="Lindquist E."/>
            <person name="Lipzen A."/>
            <person name="Meier-Kolthoff J.P."/>
            <person name="Ohm R.A."/>
            <person name="Otillar R.P."/>
            <person name="Pangilinan J."/>
            <person name="Peng Y."/>
            <person name="Rokas A."/>
            <person name="Rosa C.A."/>
            <person name="Scheuner C."/>
            <person name="Sibirny A.A."/>
            <person name="Slot J.C."/>
            <person name="Stielow J.B."/>
            <person name="Sun H."/>
            <person name="Kurtzman C.P."/>
            <person name="Blackwell M."/>
            <person name="Grigoriev I.V."/>
            <person name="Jeffries T.W."/>
        </authorList>
    </citation>
    <scope>NUCLEOTIDE SEQUENCE [LARGE SCALE GENOMIC DNA]</scope>
    <source>
        <strain evidence="8">DSM 1968</strain>
    </source>
</reference>
<dbReference type="STRING" id="1344418.A0A1D2VRG6"/>